<evidence type="ECO:0000313" key="2">
    <source>
        <dbReference type="EMBL" id="SER20181.1"/>
    </source>
</evidence>
<dbReference type="STRING" id="155974.SAMN04487818_10233"/>
<accession>A0A1H9M9C5</accession>
<feature type="region of interest" description="Disordered" evidence="1">
    <location>
        <begin position="312"/>
        <end position="383"/>
    </location>
</feature>
<feature type="compositionally biased region" description="Basic and acidic residues" evidence="1">
    <location>
        <begin position="176"/>
        <end position="185"/>
    </location>
</feature>
<gene>
    <name evidence="2" type="ORF">SAMN04487818_10233</name>
</gene>
<sequence length="396" mass="44518">MDEHPLARWNGARRVWETPHRTVPCGHWAPYSATWPTSGMTRRGVAWPLPTSAPPHQRYRVIIAATPTDPTTPPRWTDFVHPPTRHTPDAHIHHDPGRVEPLPLDRGDPTTQPRRTRTPAADPTRLRRRQGQPPPTRQQRGPDAPLRGDSPAPHTDRRRQPRPVQHQPRLATPRGTDPDRRDPRWGRYAPAIQHWERVLGRAAPFPTITGRTGSPVLNPALSEWMMGLPEGHVTDVPGLSCVDQLQVIGGGVVPNKAPQRSSTSSHGSRRWHRTQVCAAVDQHFNTDGAFMPQSFDLGRPLPAASLVQRGHDMEKPRANSPTDVRRPVGARRFGLQRGPRPPLCDFARRTGERRGRRPTRSVRNRDSPPTREVTVPRTNHTPNVTLLRLGRPAEPR</sequence>
<evidence type="ECO:0000313" key="3">
    <source>
        <dbReference type="Proteomes" id="UP000199051"/>
    </source>
</evidence>
<feature type="compositionally biased region" description="Low complexity" evidence="1">
    <location>
        <begin position="162"/>
        <end position="175"/>
    </location>
</feature>
<feature type="region of interest" description="Disordered" evidence="1">
    <location>
        <begin position="65"/>
        <end position="185"/>
    </location>
</feature>
<protein>
    <submittedName>
        <fullName evidence="2">Uncharacterized protein</fullName>
    </submittedName>
</protein>
<dbReference type="EMBL" id="FOGI01000002">
    <property type="protein sequence ID" value="SER20181.1"/>
    <property type="molecule type" value="Genomic_DNA"/>
</dbReference>
<feature type="region of interest" description="Disordered" evidence="1">
    <location>
        <begin position="252"/>
        <end position="271"/>
    </location>
</feature>
<name>A0A1H9M9C5_9PSEU</name>
<proteinExistence type="predicted"/>
<reference evidence="3" key="1">
    <citation type="submission" date="2016-10" db="EMBL/GenBank/DDBJ databases">
        <authorList>
            <person name="Varghese N."/>
            <person name="Submissions S."/>
        </authorList>
    </citation>
    <scope>NUCLEOTIDE SEQUENCE [LARGE SCALE GENOMIC DNA]</scope>
    <source>
        <strain evidence="3">DSM 44260</strain>
    </source>
</reference>
<dbReference type="Proteomes" id="UP000199051">
    <property type="component" value="Unassembled WGS sequence"/>
</dbReference>
<organism evidence="2 3">
    <name type="scientific">Actinokineospora terrae</name>
    <dbReference type="NCBI Taxonomy" id="155974"/>
    <lineage>
        <taxon>Bacteria</taxon>
        <taxon>Bacillati</taxon>
        <taxon>Actinomycetota</taxon>
        <taxon>Actinomycetes</taxon>
        <taxon>Pseudonocardiales</taxon>
        <taxon>Pseudonocardiaceae</taxon>
        <taxon>Actinokineospora</taxon>
    </lineage>
</organism>
<keyword evidence="3" id="KW-1185">Reference proteome</keyword>
<feature type="compositionally biased region" description="Basic and acidic residues" evidence="1">
    <location>
        <begin position="86"/>
        <end position="108"/>
    </location>
</feature>
<feature type="compositionally biased region" description="Low complexity" evidence="1">
    <location>
        <begin position="109"/>
        <end position="123"/>
    </location>
</feature>
<evidence type="ECO:0000256" key="1">
    <source>
        <dbReference type="SAM" id="MobiDB-lite"/>
    </source>
</evidence>
<dbReference type="AlphaFoldDB" id="A0A1H9M9C5"/>